<accession>A0ACC2WPK2</accession>
<comment type="caution">
    <text evidence="1">The sequence shown here is derived from an EMBL/GenBank/DDBJ whole genome shotgun (WGS) entry which is preliminary data.</text>
</comment>
<keyword evidence="2" id="KW-1185">Reference proteome</keyword>
<reference evidence="1" key="1">
    <citation type="submission" date="2023-04" db="EMBL/GenBank/DDBJ databases">
        <title>Draft Genome sequencing of Naganishia species isolated from polar environments using Oxford Nanopore Technology.</title>
        <authorList>
            <person name="Leo P."/>
            <person name="Venkateswaran K."/>
        </authorList>
    </citation>
    <scope>NUCLEOTIDE SEQUENCE</scope>
    <source>
        <strain evidence="1">MNA-CCFEE 5262</strain>
    </source>
</reference>
<evidence type="ECO:0000313" key="2">
    <source>
        <dbReference type="Proteomes" id="UP001230649"/>
    </source>
</evidence>
<dbReference type="EMBL" id="JASBWS010000013">
    <property type="protein sequence ID" value="KAJ9113084.1"/>
    <property type="molecule type" value="Genomic_DNA"/>
</dbReference>
<protein>
    <submittedName>
        <fullName evidence="1">Uncharacterized protein</fullName>
    </submittedName>
</protein>
<sequence>MKDTIRDSTFGQLVRLVGGKRLFDFEEERKGFEVPARYRRDEKTLHLLRLRESRAKAVDGAKQHRDAIVKERDEKPVRIAPLAPPSEDAMVTDAVLRADIETARQEKPIRIALPRTHDGELIDARRASGARPSFDSDATRYNSQASRDSRMESVDPNEALGIKEGEDPNIVDWYGPDDPENPLNWTPVKKCFVTFCIALITISVYMGSSIVTPGIMGIVEEFGKSQIVATLVLSLFVLGYGTGPLILSPLSEIPAIGRSPIYIITLFLFMILQIPTALVSNFAGFCILRFLAGFVGSPPLATGGASIGDMYGPKTRTYALGAWGIAAVSGPAVGPIVAGFAVNAKTWRWSFWEMLWLSGGSLIFLFFFLPETSSQTILLKRAKRLRKLTGNDELKSKSEIEQAQMTPKQVAKMTLFKPFQLNFSDPILFALNLYLAFVYAVLYSWFEAFPLVYEQMYGMSLPIAQLPFAALLVGSLVALVGYILWHIAGATLLFSPIINYIQDAYPDSAASALAANDFFRSAFGAAMPIVASPLFKNLQVDRGCTLLGGISILFIPIPIALYKYGKFARSHSKYATSPV</sequence>
<dbReference type="Proteomes" id="UP001230649">
    <property type="component" value="Unassembled WGS sequence"/>
</dbReference>
<evidence type="ECO:0000313" key="1">
    <source>
        <dbReference type="EMBL" id="KAJ9113084.1"/>
    </source>
</evidence>
<gene>
    <name evidence="1" type="ORF">QFC20_001971</name>
</gene>
<proteinExistence type="predicted"/>
<name>A0ACC2WPK2_9TREE</name>
<organism evidence="1 2">
    <name type="scientific">Naganishia adeliensis</name>
    <dbReference type="NCBI Taxonomy" id="92952"/>
    <lineage>
        <taxon>Eukaryota</taxon>
        <taxon>Fungi</taxon>
        <taxon>Dikarya</taxon>
        <taxon>Basidiomycota</taxon>
        <taxon>Agaricomycotina</taxon>
        <taxon>Tremellomycetes</taxon>
        <taxon>Filobasidiales</taxon>
        <taxon>Filobasidiaceae</taxon>
        <taxon>Naganishia</taxon>
    </lineage>
</organism>